<dbReference type="SUPFAM" id="SSF54534">
    <property type="entry name" value="FKBP-like"/>
    <property type="match status" value="1"/>
</dbReference>
<dbReference type="Pfam" id="PF01272">
    <property type="entry name" value="GreA_GreB"/>
    <property type="match status" value="1"/>
</dbReference>
<sequence>MYSQVLLQDTQAGQRNTLTLCYPADAEPAVGFVSVLSPVGCALLGLRVGSVARWCTPAGDEKAAEILAILFQPESSGDYAM</sequence>
<reference evidence="2 3" key="1">
    <citation type="submission" date="2019-03" db="EMBL/GenBank/DDBJ databases">
        <title>Genomic Encyclopedia of Type Strains, Phase IV (KMG-IV): sequencing the most valuable type-strain genomes for metagenomic binning, comparative biology and taxonomic classification.</title>
        <authorList>
            <person name="Goeker M."/>
        </authorList>
    </citation>
    <scope>NUCLEOTIDE SEQUENCE [LARGE SCALE GENOMIC DNA]</scope>
    <source>
        <strain evidence="2 3">DSM 16998</strain>
    </source>
</reference>
<organism evidence="2 3">
    <name type="scientific">Roseateles toxinivorans</name>
    <dbReference type="NCBI Taxonomy" id="270368"/>
    <lineage>
        <taxon>Bacteria</taxon>
        <taxon>Pseudomonadati</taxon>
        <taxon>Pseudomonadota</taxon>
        <taxon>Betaproteobacteria</taxon>
        <taxon>Burkholderiales</taxon>
        <taxon>Sphaerotilaceae</taxon>
        <taxon>Roseateles</taxon>
    </lineage>
</organism>
<dbReference type="GO" id="GO:0003746">
    <property type="term" value="F:translation elongation factor activity"/>
    <property type="evidence" value="ECO:0007669"/>
    <property type="project" value="UniProtKB-KW"/>
</dbReference>
<dbReference type="FunCoup" id="A0A4R6QIQ1">
    <property type="interactions" value="66"/>
</dbReference>
<evidence type="ECO:0000313" key="2">
    <source>
        <dbReference type="EMBL" id="TDP62068.1"/>
    </source>
</evidence>
<dbReference type="EMBL" id="SNXS01000009">
    <property type="protein sequence ID" value="TDP62068.1"/>
    <property type="molecule type" value="Genomic_DNA"/>
</dbReference>
<protein>
    <submittedName>
        <fullName evidence="2">GreA/GreB family transcription elongation factor</fullName>
    </submittedName>
</protein>
<evidence type="ECO:0000313" key="3">
    <source>
        <dbReference type="Proteomes" id="UP000295361"/>
    </source>
</evidence>
<keyword evidence="2" id="KW-0251">Elongation factor</keyword>
<dbReference type="InParanoid" id="A0A4R6QIQ1"/>
<dbReference type="InterPro" id="IPR036953">
    <property type="entry name" value="GreA/GreB_C_sf"/>
</dbReference>
<proteinExistence type="predicted"/>
<evidence type="ECO:0000259" key="1">
    <source>
        <dbReference type="Pfam" id="PF01272"/>
    </source>
</evidence>
<feature type="domain" description="Transcription elongation factor GreA/GreB C-terminal" evidence="1">
    <location>
        <begin position="1"/>
        <end position="69"/>
    </location>
</feature>
<keyword evidence="2" id="KW-0648">Protein biosynthesis</keyword>
<dbReference type="GO" id="GO:0032784">
    <property type="term" value="P:regulation of DNA-templated transcription elongation"/>
    <property type="evidence" value="ECO:0007669"/>
    <property type="project" value="InterPro"/>
</dbReference>
<comment type="caution">
    <text evidence="2">The sequence shown here is derived from an EMBL/GenBank/DDBJ whole genome shotgun (WGS) entry which is preliminary data.</text>
</comment>
<accession>A0A4R6QIQ1</accession>
<gene>
    <name evidence="2" type="ORF">DES47_10948</name>
</gene>
<dbReference type="Gene3D" id="3.10.50.30">
    <property type="entry name" value="Transcription elongation factor, GreA/GreB, C-terminal domain"/>
    <property type="match status" value="1"/>
</dbReference>
<dbReference type="InterPro" id="IPR001437">
    <property type="entry name" value="Tscrpt_elong_fac_GreA/B_C"/>
</dbReference>
<keyword evidence="3" id="KW-1185">Reference proteome</keyword>
<dbReference type="GO" id="GO:0003677">
    <property type="term" value="F:DNA binding"/>
    <property type="evidence" value="ECO:0007669"/>
    <property type="project" value="InterPro"/>
</dbReference>
<dbReference type="Proteomes" id="UP000295361">
    <property type="component" value="Unassembled WGS sequence"/>
</dbReference>
<dbReference type="AlphaFoldDB" id="A0A4R6QIQ1"/>
<name>A0A4R6QIQ1_9BURK</name>